<sequence>MSVDFFFEPPNCDIPTKAVLRNEWCNIPNKNIIDVVAGEEQYFIFQRFLLENLYFTKEGCACSSSKPYANRLDWTVRAGAIKASILLALSIAEAVLRAHAEKRRLPLNTDEKRRTFGNVLNAWLIQKNPDVPHPDIAQIWTELKDMQYSRNNVHLFKASHSPDALFHRVLEIEENTLININKVLIYLKKLQS</sequence>
<reference evidence="1 2" key="1">
    <citation type="submission" date="2012-06" db="EMBL/GenBank/DDBJ databases">
        <title>Finished chromosome of genome of Microcoleus sp. PCC 7113.</title>
        <authorList>
            <consortium name="US DOE Joint Genome Institute"/>
            <person name="Gugger M."/>
            <person name="Coursin T."/>
            <person name="Rippka R."/>
            <person name="Tandeau De Marsac N."/>
            <person name="Huntemann M."/>
            <person name="Wei C.-L."/>
            <person name="Han J."/>
            <person name="Detter J.C."/>
            <person name="Han C."/>
            <person name="Tapia R."/>
            <person name="Chen A."/>
            <person name="Kyrpides N."/>
            <person name="Mavromatis K."/>
            <person name="Markowitz V."/>
            <person name="Szeto E."/>
            <person name="Ivanova N."/>
            <person name="Pagani I."/>
            <person name="Pati A."/>
            <person name="Goodwin L."/>
            <person name="Nordberg H.P."/>
            <person name="Cantor M.N."/>
            <person name="Hua S.X."/>
            <person name="Woyke T."/>
            <person name="Kerfeld C.A."/>
        </authorList>
    </citation>
    <scope>NUCLEOTIDE SEQUENCE [LARGE SCALE GENOMIC DNA]</scope>
    <source>
        <strain evidence="1 2">PCC 7113</strain>
    </source>
</reference>
<dbReference type="HOGENOM" id="CLU_1432905_0_0_3"/>
<dbReference type="RefSeq" id="WP_015183993.1">
    <property type="nucleotide sequence ID" value="NC_019738.1"/>
</dbReference>
<accession>K9WJZ4</accession>
<protein>
    <submittedName>
        <fullName evidence="1">Uncharacterized protein</fullName>
    </submittedName>
</protein>
<dbReference type="EMBL" id="CP003630">
    <property type="protein sequence ID" value="AFZ19857.1"/>
    <property type="molecule type" value="Genomic_DNA"/>
</dbReference>
<name>K9WJZ4_9CYAN</name>
<organism evidence="1 2">
    <name type="scientific">Allocoleopsis franciscana PCC 7113</name>
    <dbReference type="NCBI Taxonomy" id="1173027"/>
    <lineage>
        <taxon>Bacteria</taxon>
        <taxon>Bacillati</taxon>
        <taxon>Cyanobacteriota</taxon>
        <taxon>Cyanophyceae</taxon>
        <taxon>Coleofasciculales</taxon>
        <taxon>Coleofasciculaceae</taxon>
        <taxon>Allocoleopsis</taxon>
        <taxon>Allocoleopsis franciscana</taxon>
    </lineage>
</organism>
<dbReference type="Proteomes" id="UP000010471">
    <property type="component" value="Chromosome"/>
</dbReference>
<gene>
    <name evidence="1" type="ORF">Mic7113_4156</name>
</gene>
<evidence type="ECO:0000313" key="1">
    <source>
        <dbReference type="EMBL" id="AFZ19857.1"/>
    </source>
</evidence>
<evidence type="ECO:0000313" key="2">
    <source>
        <dbReference type="Proteomes" id="UP000010471"/>
    </source>
</evidence>
<dbReference type="OrthoDB" id="9553477at2"/>
<dbReference type="KEGG" id="mic:Mic7113_4156"/>
<dbReference type="AlphaFoldDB" id="K9WJZ4"/>
<proteinExistence type="predicted"/>
<keyword evidence="2" id="KW-1185">Reference proteome</keyword>